<organism evidence="2">
    <name type="scientific">uncultured bacterium Contig1522a</name>
    <dbReference type="NCBI Taxonomy" id="1393448"/>
    <lineage>
        <taxon>Bacteria</taxon>
        <taxon>environmental samples</taxon>
    </lineage>
</organism>
<keyword evidence="1" id="KW-0812">Transmembrane</keyword>
<dbReference type="InterPro" id="IPR036259">
    <property type="entry name" value="MFS_trans_sf"/>
</dbReference>
<evidence type="ECO:0000256" key="1">
    <source>
        <dbReference type="SAM" id="Phobius"/>
    </source>
</evidence>
<feature type="transmembrane region" description="Helical" evidence="1">
    <location>
        <begin position="317"/>
        <end position="335"/>
    </location>
</feature>
<evidence type="ECO:0000313" key="2">
    <source>
        <dbReference type="EMBL" id="AHF23928.1"/>
    </source>
</evidence>
<dbReference type="GO" id="GO:0005886">
    <property type="term" value="C:plasma membrane"/>
    <property type="evidence" value="ECO:0007669"/>
    <property type="project" value="TreeGrafter"/>
</dbReference>
<feature type="transmembrane region" description="Helical" evidence="1">
    <location>
        <begin position="167"/>
        <end position="188"/>
    </location>
</feature>
<dbReference type="GO" id="GO:0008643">
    <property type="term" value="P:carbohydrate transport"/>
    <property type="evidence" value="ECO:0007669"/>
    <property type="project" value="InterPro"/>
</dbReference>
<name>W0FH02_9BACT</name>
<dbReference type="AlphaFoldDB" id="W0FH02"/>
<feature type="transmembrane region" description="Helical" evidence="1">
    <location>
        <begin position="394"/>
        <end position="412"/>
    </location>
</feature>
<dbReference type="Pfam" id="PF13347">
    <property type="entry name" value="MFS_2"/>
    <property type="match status" value="1"/>
</dbReference>
<keyword evidence="1" id="KW-1133">Transmembrane helix</keyword>
<dbReference type="SUPFAM" id="SSF103473">
    <property type="entry name" value="MFS general substrate transporter"/>
    <property type="match status" value="1"/>
</dbReference>
<feature type="transmembrane region" description="Helical" evidence="1">
    <location>
        <begin position="341"/>
        <end position="364"/>
    </location>
</feature>
<feature type="transmembrane region" description="Helical" evidence="1">
    <location>
        <begin position="21"/>
        <end position="47"/>
    </location>
</feature>
<dbReference type="InterPro" id="IPR039672">
    <property type="entry name" value="MFS_2"/>
</dbReference>
<feature type="transmembrane region" description="Helical" evidence="1">
    <location>
        <begin position="98"/>
        <end position="116"/>
    </location>
</feature>
<dbReference type="Gene3D" id="1.20.1250.20">
    <property type="entry name" value="MFS general substrate transporter like domains"/>
    <property type="match status" value="1"/>
</dbReference>
<dbReference type="EMBL" id="KC246779">
    <property type="protein sequence ID" value="AHF23928.1"/>
    <property type="molecule type" value="Genomic_DNA"/>
</dbReference>
<feature type="transmembrane region" description="Helical" evidence="1">
    <location>
        <begin position="286"/>
        <end position="305"/>
    </location>
</feature>
<proteinExistence type="predicted"/>
<sequence length="492" mass="55237">MAKKERVNKHPDWRLSRSEKNWYYVGDTARLFCTSLVGSYMTVFLMFQGINTASLATAILLVKIIDSVDDVLFGYIIDRIHIKEWKLFRKFAGEGRYMPWYRLFFWTFPVATILFFLMPKGAPDALKIAWFFVTYLFYDFTCTLTEVPMQSMVTTLTDSPSERNSILTVKGVITVIAAIGMATVVSALMSEKVGVPLKNIGVVGSVIFLVFMLPMVFKVNEHNTELKNVEIEGSQENYSFKDMIKCVFTNKYILVYFLAVIISTVFCTRTAVESFLGFYIFHDSMIFTYVMLIGFVPGIILSAFCGKLADKFGKRNLLAFIFVLLTAATLIIYFFCHDNKIMFIVVGGLCAIPNALVSVVRTYIAPDTIDYTRYKTGKDCSGIFYALQSFLNKALGGVVGSVALYILAVFGWKEVTGDSFADLAAQGVTQSETALSALWNLGYLIPAIGFGISAILLYAFYNLKDKDAELMAKCNAGQITREECEAQLSRKY</sequence>
<accession>W0FH02</accession>
<feature type="transmembrane region" description="Helical" evidence="1">
    <location>
        <begin position="128"/>
        <end position="147"/>
    </location>
</feature>
<feature type="transmembrane region" description="Helical" evidence="1">
    <location>
        <begin position="53"/>
        <end position="77"/>
    </location>
</feature>
<feature type="transmembrane region" description="Helical" evidence="1">
    <location>
        <begin position="200"/>
        <end position="217"/>
    </location>
</feature>
<protein>
    <submittedName>
        <fullName evidence="2">Na+/melibiose symporter and related transporters</fullName>
    </submittedName>
</protein>
<feature type="transmembrane region" description="Helical" evidence="1">
    <location>
        <begin position="253"/>
        <end position="280"/>
    </location>
</feature>
<dbReference type="GO" id="GO:0015293">
    <property type="term" value="F:symporter activity"/>
    <property type="evidence" value="ECO:0007669"/>
    <property type="project" value="InterPro"/>
</dbReference>
<reference evidence="2" key="1">
    <citation type="journal article" date="2013" name="PLoS ONE">
        <title>Metagenomic insights into the carbohydrate-active enzymes carried by the microorganisms adhering to solid digesta in the rumen of cows.</title>
        <authorList>
            <person name="Wang L."/>
            <person name="Hatem A."/>
            <person name="Catalyurek U.V."/>
            <person name="Morrison M."/>
            <person name="Yu Z."/>
        </authorList>
    </citation>
    <scope>NUCLEOTIDE SEQUENCE</scope>
</reference>
<feature type="transmembrane region" description="Helical" evidence="1">
    <location>
        <begin position="441"/>
        <end position="461"/>
    </location>
</feature>
<dbReference type="PANTHER" id="PTHR11328">
    <property type="entry name" value="MAJOR FACILITATOR SUPERFAMILY DOMAIN-CONTAINING PROTEIN"/>
    <property type="match status" value="1"/>
</dbReference>
<dbReference type="PANTHER" id="PTHR11328:SF24">
    <property type="entry name" value="MAJOR FACILITATOR SUPERFAMILY (MFS) PROFILE DOMAIN-CONTAINING PROTEIN"/>
    <property type="match status" value="1"/>
</dbReference>
<keyword evidence="1" id="KW-0472">Membrane</keyword>